<sequence length="302" mass="34822">MVGASGWRQHPGVKPPSPVRPQLRVGTRPRCTMKIYNIAAIFILIEYGNAKIHGGPRGRFDKHTQVKSNHHVSAHHAHYSYHPPREIYFMCRHCSNFATFPVYHGLPPTYVYRYREAGGRFSDLLTGLALYNLGRASTDHWQYTHYYKVRPEEKCSMQVIDHKHSEEVPVPCFLLSSFMERSPESLIPDPDALDITSPQIDIRPFIYHNGTTLKVTWEQECVLWRNVTLNREKNVVPCALLKTYSETMKPSGIPVYVWLPSTIAIVIAIYVACQCFFRRKIKKESQPFNQGVVIGYCTNQHY</sequence>
<accession>A0A8J2VXF3</accession>
<evidence type="ECO:0000313" key="4">
    <source>
        <dbReference type="Proteomes" id="UP000789524"/>
    </source>
</evidence>
<protein>
    <submittedName>
        <fullName evidence="3">(African queen) hypothetical protein</fullName>
    </submittedName>
</protein>
<dbReference type="AlphaFoldDB" id="A0A8J2VXF3"/>
<dbReference type="Proteomes" id="UP000789524">
    <property type="component" value="Unassembled WGS sequence"/>
</dbReference>
<reference evidence="3" key="1">
    <citation type="submission" date="2021-09" db="EMBL/GenBank/DDBJ databases">
        <authorList>
            <person name="Martin H S."/>
        </authorList>
    </citation>
    <scope>NUCLEOTIDE SEQUENCE</scope>
</reference>
<evidence type="ECO:0000256" key="1">
    <source>
        <dbReference type="SAM" id="MobiDB-lite"/>
    </source>
</evidence>
<dbReference type="OrthoDB" id="9445642at2759"/>
<organism evidence="3 4">
    <name type="scientific">Danaus chrysippus</name>
    <name type="common">African queen</name>
    <dbReference type="NCBI Taxonomy" id="151541"/>
    <lineage>
        <taxon>Eukaryota</taxon>
        <taxon>Metazoa</taxon>
        <taxon>Ecdysozoa</taxon>
        <taxon>Arthropoda</taxon>
        <taxon>Hexapoda</taxon>
        <taxon>Insecta</taxon>
        <taxon>Pterygota</taxon>
        <taxon>Neoptera</taxon>
        <taxon>Endopterygota</taxon>
        <taxon>Lepidoptera</taxon>
        <taxon>Glossata</taxon>
        <taxon>Ditrysia</taxon>
        <taxon>Papilionoidea</taxon>
        <taxon>Nymphalidae</taxon>
        <taxon>Danainae</taxon>
        <taxon>Danaini</taxon>
        <taxon>Danaina</taxon>
        <taxon>Danaus</taxon>
        <taxon>Anosia</taxon>
    </lineage>
</organism>
<feature type="transmembrane region" description="Helical" evidence="2">
    <location>
        <begin position="255"/>
        <end position="277"/>
    </location>
</feature>
<keyword evidence="2" id="KW-0812">Transmembrane</keyword>
<gene>
    <name evidence="3" type="ORF">DCHRY22_LOCUS15696</name>
</gene>
<evidence type="ECO:0000313" key="3">
    <source>
        <dbReference type="EMBL" id="CAG9585228.1"/>
    </source>
</evidence>
<keyword evidence="2" id="KW-0472">Membrane</keyword>
<dbReference type="EMBL" id="CAKASE010000083">
    <property type="protein sequence ID" value="CAG9585228.1"/>
    <property type="molecule type" value="Genomic_DNA"/>
</dbReference>
<comment type="caution">
    <text evidence="3">The sequence shown here is derived from an EMBL/GenBank/DDBJ whole genome shotgun (WGS) entry which is preliminary data.</text>
</comment>
<keyword evidence="2" id="KW-1133">Transmembrane helix</keyword>
<feature type="region of interest" description="Disordered" evidence="1">
    <location>
        <begin position="1"/>
        <end position="24"/>
    </location>
</feature>
<proteinExistence type="predicted"/>
<evidence type="ECO:0000256" key="2">
    <source>
        <dbReference type="SAM" id="Phobius"/>
    </source>
</evidence>
<keyword evidence="4" id="KW-1185">Reference proteome</keyword>
<name>A0A8J2VXF3_9NEOP</name>